<evidence type="ECO:0000256" key="4">
    <source>
        <dbReference type="ARBA" id="ARBA00023136"/>
    </source>
</evidence>
<dbReference type="Pfam" id="PF07690">
    <property type="entry name" value="MFS_1"/>
    <property type="match status" value="1"/>
</dbReference>
<keyword evidence="4 6" id="KW-0472">Membrane</keyword>
<feature type="transmembrane region" description="Helical" evidence="6">
    <location>
        <begin position="224"/>
        <end position="243"/>
    </location>
</feature>
<dbReference type="PROSITE" id="PS50850">
    <property type="entry name" value="MFS"/>
    <property type="match status" value="1"/>
</dbReference>
<sequence length="516" mass="55076">MASTTSEGESGSPPPKPPQNENKPPEPPTEESHGGVLTDTSSTTGGGEKHIGPPQHVGPPQHMGPPQHIEAQPIPKLRLIAIIVGVALGLFLSMLDSSIVATSLFTIAVEFGDVGAINWVALAYTLTFLSCAVLFARVSDVVGRRAAFVAAYVVFVAFSLACGFARGMGQLIGFRALQGLGGSEVTPDHAKKYIAAVVGLVLASAGVLGPVVGGLLTQYTSWRWVFWINGPIGGVSILIFLLAWPDKKYLPSLERRLWKDVDFFGAFLLIASAVLIVFPFQNASKSPNWASAIFIAPLLAGLACLAALFAWQLYAERRHPRLASALPLVLLRNRPYAATVLHTMLTGFPYLLSIYAFPVRFQVVYGKSARDAGLMLLPMLAASAVGTVAAGAFNGGRARHDAGGVEAPVFEHDAQPGGGGVPPEALAHLASDPSALSPEQWGLIREVYTDALREDMIVCCAVLAAAMLVTLGVYRKNRVSMEEMIKMRHREEGERRRASAIMIMEEARRALAAPAK</sequence>
<feature type="transmembrane region" description="Helical" evidence="6">
    <location>
        <begin position="193"/>
        <end position="217"/>
    </location>
</feature>
<dbReference type="InterPro" id="IPR036259">
    <property type="entry name" value="MFS_trans_sf"/>
</dbReference>
<gene>
    <name evidence="8" type="ORF">NEMBOFW57_007327</name>
</gene>
<dbReference type="PANTHER" id="PTHR23501:SF43">
    <property type="entry name" value="MULTIDRUG TRANSPORTER, PUTATIVE (AFU_ORTHOLOGUE AFUA_6G03040)-RELATED"/>
    <property type="match status" value="1"/>
</dbReference>
<reference evidence="8" key="1">
    <citation type="submission" date="2023-02" db="EMBL/GenBank/DDBJ databases">
        <authorList>
            <person name="Palmer J.M."/>
        </authorList>
    </citation>
    <scope>NUCLEOTIDE SEQUENCE</scope>
    <source>
        <strain evidence="8">FW57</strain>
    </source>
</reference>
<evidence type="ECO:0000256" key="3">
    <source>
        <dbReference type="ARBA" id="ARBA00022989"/>
    </source>
</evidence>
<dbReference type="EMBL" id="JAHCVI010000003">
    <property type="protein sequence ID" value="KAG7287811.1"/>
    <property type="molecule type" value="Genomic_DNA"/>
</dbReference>
<feature type="transmembrane region" description="Helical" evidence="6">
    <location>
        <begin position="116"/>
        <end position="136"/>
    </location>
</feature>
<feature type="transmembrane region" description="Helical" evidence="6">
    <location>
        <begin position="292"/>
        <end position="315"/>
    </location>
</feature>
<name>A0AAD4EUV1_9PEZI</name>
<feature type="transmembrane region" description="Helical" evidence="6">
    <location>
        <begin position="373"/>
        <end position="393"/>
    </location>
</feature>
<feature type="compositionally biased region" description="Low complexity" evidence="5">
    <location>
        <begin position="1"/>
        <end position="11"/>
    </location>
</feature>
<evidence type="ECO:0000256" key="1">
    <source>
        <dbReference type="ARBA" id="ARBA00004141"/>
    </source>
</evidence>
<accession>A0AAD4EUV1</accession>
<comment type="caution">
    <text evidence="8">The sequence shown here is derived from an EMBL/GenBank/DDBJ whole genome shotgun (WGS) entry which is preliminary data.</text>
</comment>
<dbReference type="Gene3D" id="1.20.1250.20">
    <property type="entry name" value="MFS general substrate transporter like domains"/>
    <property type="match status" value="1"/>
</dbReference>
<feature type="transmembrane region" description="Helical" evidence="6">
    <location>
        <begin position="263"/>
        <end position="280"/>
    </location>
</feature>
<evidence type="ECO:0000256" key="2">
    <source>
        <dbReference type="ARBA" id="ARBA00022692"/>
    </source>
</evidence>
<dbReference type="Proteomes" id="UP001197093">
    <property type="component" value="Unassembled WGS sequence"/>
</dbReference>
<keyword evidence="9" id="KW-1185">Reference proteome</keyword>
<feature type="transmembrane region" description="Helical" evidence="6">
    <location>
        <begin position="79"/>
        <end position="104"/>
    </location>
</feature>
<dbReference type="GO" id="GO:0022857">
    <property type="term" value="F:transmembrane transporter activity"/>
    <property type="evidence" value="ECO:0007669"/>
    <property type="project" value="InterPro"/>
</dbReference>
<dbReference type="AlphaFoldDB" id="A0AAD4EUV1"/>
<comment type="subcellular location">
    <subcellularLocation>
        <location evidence="1">Membrane</location>
        <topology evidence="1">Multi-pass membrane protein</topology>
    </subcellularLocation>
</comment>
<dbReference type="GO" id="GO:0005886">
    <property type="term" value="C:plasma membrane"/>
    <property type="evidence" value="ECO:0007669"/>
    <property type="project" value="TreeGrafter"/>
</dbReference>
<feature type="transmembrane region" description="Helical" evidence="6">
    <location>
        <begin position="335"/>
        <end position="361"/>
    </location>
</feature>
<feature type="region of interest" description="Disordered" evidence="5">
    <location>
        <begin position="1"/>
        <end position="69"/>
    </location>
</feature>
<dbReference type="InterPro" id="IPR011701">
    <property type="entry name" value="MFS"/>
</dbReference>
<proteinExistence type="predicted"/>
<keyword evidence="2 6" id="KW-0812">Transmembrane</keyword>
<feature type="transmembrane region" description="Helical" evidence="6">
    <location>
        <begin position="455"/>
        <end position="474"/>
    </location>
</feature>
<feature type="domain" description="Major facilitator superfamily (MFS) profile" evidence="7">
    <location>
        <begin position="82"/>
        <end position="516"/>
    </location>
</feature>
<dbReference type="SUPFAM" id="SSF103473">
    <property type="entry name" value="MFS general substrate transporter"/>
    <property type="match status" value="1"/>
</dbReference>
<evidence type="ECO:0000259" key="7">
    <source>
        <dbReference type="PROSITE" id="PS50850"/>
    </source>
</evidence>
<dbReference type="PANTHER" id="PTHR23501">
    <property type="entry name" value="MAJOR FACILITATOR SUPERFAMILY"/>
    <property type="match status" value="1"/>
</dbReference>
<organism evidence="8 9">
    <name type="scientific">Staphylotrichum longicolle</name>
    <dbReference type="NCBI Taxonomy" id="669026"/>
    <lineage>
        <taxon>Eukaryota</taxon>
        <taxon>Fungi</taxon>
        <taxon>Dikarya</taxon>
        <taxon>Ascomycota</taxon>
        <taxon>Pezizomycotina</taxon>
        <taxon>Sordariomycetes</taxon>
        <taxon>Sordariomycetidae</taxon>
        <taxon>Sordariales</taxon>
        <taxon>Chaetomiaceae</taxon>
        <taxon>Staphylotrichum</taxon>
    </lineage>
</organism>
<protein>
    <recommendedName>
        <fullName evidence="7">Major facilitator superfamily (MFS) profile domain-containing protein</fullName>
    </recommendedName>
</protein>
<evidence type="ECO:0000313" key="8">
    <source>
        <dbReference type="EMBL" id="KAG7287811.1"/>
    </source>
</evidence>
<dbReference type="InterPro" id="IPR020846">
    <property type="entry name" value="MFS_dom"/>
</dbReference>
<evidence type="ECO:0000256" key="5">
    <source>
        <dbReference type="SAM" id="MobiDB-lite"/>
    </source>
</evidence>
<evidence type="ECO:0000313" key="9">
    <source>
        <dbReference type="Proteomes" id="UP001197093"/>
    </source>
</evidence>
<feature type="transmembrane region" description="Helical" evidence="6">
    <location>
        <begin position="148"/>
        <end position="173"/>
    </location>
</feature>
<keyword evidence="3 6" id="KW-1133">Transmembrane helix</keyword>
<evidence type="ECO:0000256" key="6">
    <source>
        <dbReference type="SAM" id="Phobius"/>
    </source>
</evidence>